<reference evidence="2" key="1">
    <citation type="journal article" date="2022" name="New Phytol.">
        <title>Phylogenomic structure and speciation in an emerging model: the Sphagnum magellanicum complex (Bryophyta).</title>
        <authorList>
            <person name="Shaw A.J."/>
            <person name="Piatkowski B."/>
            <person name="Duffy A.M."/>
            <person name="Aguero B."/>
            <person name="Imwattana K."/>
            <person name="Nieto-Lugilde M."/>
            <person name="Healey A."/>
            <person name="Weston D.J."/>
            <person name="Patel M.N."/>
            <person name="Schmutz J."/>
            <person name="Grimwood J."/>
            <person name="Yavitt J.B."/>
            <person name="Hassel K."/>
            <person name="Stenoien H.K."/>
            <person name="Flatberg K.I."/>
            <person name="Bickford C.P."/>
            <person name="Hicks K.A."/>
        </authorList>
    </citation>
    <scope>NUCLEOTIDE SEQUENCE [LARGE SCALE GENOMIC DNA]</scope>
</reference>
<evidence type="ECO:0000313" key="1">
    <source>
        <dbReference type="EMBL" id="KAH9530369.1"/>
    </source>
</evidence>
<sequence length="112" mass="12633">MAVIGGGSKHLTGFKETDKDVLVQIVKLSQGRKTKGRKGDWKLASTRRGEILTMIRPSTLWMCLPPLCRRLLNPKTLMRSNCDGRKSGRRIRSILRIAGYWMNKALHLPGFG</sequence>
<evidence type="ECO:0000313" key="2">
    <source>
        <dbReference type="Proteomes" id="UP000828922"/>
    </source>
</evidence>
<keyword evidence="2" id="KW-1185">Reference proteome</keyword>
<dbReference type="AlphaFoldDB" id="A0AAD4LVS9"/>
<dbReference type="Proteomes" id="UP000828922">
    <property type="component" value="Unassembled WGS sequence"/>
</dbReference>
<name>A0AAD4LVS9_9BRYO</name>
<comment type="caution">
    <text evidence="1">The sequence shown here is derived from an EMBL/GenBank/DDBJ whole genome shotgun (WGS) entry which is preliminary data.</text>
</comment>
<proteinExistence type="predicted"/>
<protein>
    <submittedName>
        <fullName evidence="1">Uncharacterized protein</fullName>
    </submittedName>
</protein>
<gene>
    <name evidence="1" type="ORF">CY35_U002400</name>
</gene>
<organism evidence="1 2">
    <name type="scientific">Sphagnum magellanicum</name>
    <dbReference type="NCBI Taxonomy" id="128215"/>
    <lineage>
        <taxon>Eukaryota</taxon>
        <taxon>Viridiplantae</taxon>
        <taxon>Streptophyta</taxon>
        <taxon>Embryophyta</taxon>
        <taxon>Bryophyta</taxon>
        <taxon>Sphagnophytina</taxon>
        <taxon>Sphagnopsida</taxon>
        <taxon>Sphagnales</taxon>
        <taxon>Sphagnaceae</taxon>
        <taxon>Sphagnum</taxon>
    </lineage>
</organism>
<dbReference type="EMBL" id="MU273453">
    <property type="protein sequence ID" value="KAH9530369.1"/>
    <property type="molecule type" value="Genomic_DNA"/>
</dbReference>
<accession>A0AAD4LVS9</accession>